<dbReference type="Proteomes" id="UP000285084">
    <property type="component" value="Unassembled WGS sequence"/>
</dbReference>
<dbReference type="VEuPathDB" id="FungiDB:FOMG_09707"/>
<evidence type="ECO:0000313" key="1">
    <source>
        <dbReference type="EMBL" id="RKK66059.1"/>
    </source>
</evidence>
<evidence type="ECO:0000313" key="2">
    <source>
        <dbReference type="Proteomes" id="UP000285084"/>
    </source>
</evidence>
<comment type="caution">
    <text evidence="1">The sequence shown here is derived from an EMBL/GenBank/DDBJ whole genome shotgun (WGS) entry which is preliminary data.</text>
</comment>
<dbReference type="EMBL" id="MRCX01000328">
    <property type="protein sequence ID" value="RKK66059.1"/>
    <property type="molecule type" value="Genomic_DNA"/>
</dbReference>
<dbReference type="AlphaFoldDB" id="A0A420MDB5"/>
<sequence length="197" mass="21403">MPEPIQTSNGRLPISLTTADPFPAMHWTKTLNYTQTVAANTVTTVAYITVNPNNPANVITTQIPVTLPYTPCHCDHQIHPTVDMTTIGAPCRACGPNGEHSVTLTMPTAACEGGSEGFGDSYRPPYSPHRVEDHKILSDVRPYLKPQSKMAQQGEPSPMKGSVAVNGIRFMKDPMSSQPLVTDQRFTHPTHLPSITS</sequence>
<name>A0A420MDB5_FUSOX</name>
<protein>
    <submittedName>
        <fullName evidence="1">Uncharacterized protein</fullName>
    </submittedName>
</protein>
<dbReference type="VEuPathDB" id="FungiDB:HZS61_010737"/>
<accession>A0A420MDB5</accession>
<dbReference type="VEuPathDB" id="FungiDB:FOXG_13202"/>
<gene>
    <name evidence="1" type="ORF">BFJ69_g15731</name>
</gene>
<dbReference type="VEuPathDB" id="FungiDB:FOZG_02310"/>
<reference evidence="1 2" key="1">
    <citation type="journal article" date="2018" name="Sci. Rep.">
        <title>Characterisation of pathogen-specific regions and novel effector candidates in Fusarium oxysporum f. sp. cepae.</title>
        <authorList>
            <person name="Armitage A.D."/>
            <person name="Taylor A."/>
            <person name="Sobczyk M.K."/>
            <person name="Baxter L."/>
            <person name="Greenfield B.P."/>
            <person name="Bates H.J."/>
            <person name="Wilson F."/>
            <person name="Jackson A.C."/>
            <person name="Ott S."/>
            <person name="Harrison R.J."/>
            <person name="Clarkson J.P."/>
        </authorList>
    </citation>
    <scope>NUCLEOTIDE SEQUENCE [LARGE SCALE GENOMIC DNA]</scope>
    <source>
        <strain evidence="1 2">Fo_A13</strain>
    </source>
</reference>
<organism evidence="1 2">
    <name type="scientific">Fusarium oxysporum</name>
    <name type="common">Fusarium vascular wilt</name>
    <dbReference type="NCBI Taxonomy" id="5507"/>
    <lineage>
        <taxon>Eukaryota</taxon>
        <taxon>Fungi</taxon>
        <taxon>Dikarya</taxon>
        <taxon>Ascomycota</taxon>
        <taxon>Pezizomycotina</taxon>
        <taxon>Sordariomycetes</taxon>
        <taxon>Hypocreomycetidae</taxon>
        <taxon>Hypocreales</taxon>
        <taxon>Nectriaceae</taxon>
        <taxon>Fusarium</taxon>
        <taxon>Fusarium oxysporum species complex</taxon>
    </lineage>
</organism>
<proteinExistence type="predicted"/>